<reference evidence="8 9" key="1">
    <citation type="journal article" date="2018" name="IMA Fungus">
        <title>IMA Genome-F 9: Draft genome sequence of Annulohypoxylon stygium, Aspergillus mulundensis, Berkeleyomyces basicola (syn. Thielaviopsis basicola), Ceratocystis smalleyi, two Cercospora beticola strains, Coleophoma cylindrospora, Fusarium fracticaudum, Phialophora cf. hyalina, and Morchella septimelata.</title>
        <authorList>
            <person name="Wingfield B.D."/>
            <person name="Bills G.F."/>
            <person name="Dong Y."/>
            <person name="Huang W."/>
            <person name="Nel W.J."/>
            <person name="Swalarsk-Parry B.S."/>
            <person name="Vaghefi N."/>
            <person name="Wilken P.M."/>
            <person name="An Z."/>
            <person name="de Beer Z.W."/>
            <person name="De Vos L."/>
            <person name="Chen L."/>
            <person name="Duong T.A."/>
            <person name="Gao Y."/>
            <person name="Hammerbacher A."/>
            <person name="Kikkert J.R."/>
            <person name="Li Y."/>
            <person name="Li H."/>
            <person name="Li K."/>
            <person name="Li Q."/>
            <person name="Liu X."/>
            <person name="Ma X."/>
            <person name="Naidoo K."/>
            <person name="Pethybridge S.J."/>
            <person name="Sun J."/>
            <person name="Steenkamp E.T."/>
            <person name="van der Nest M.A."/>
            <person name="van Wyk S."/>
            <person name="Wingfield M.J."/>
            <person name="Xiong C."/>
            <person name="Yue Q."/>
            <person name="Zhang X."/>
        </authorList>
    </citation>
    <scope>NUCLEOTIDE SEQUENCE [LARGE SCALE GENOMIC DNA]</scope>
    <source>
        <strain evidence="8 9">BP 5553</strain>
    </source>
</reference>
<evidence type="ECO:0000256" key="2">
    <source>
        <dbReference type="ARBA" id="ARBA00022692"/>
    </source>
</evidence>
<evidence type="ECO:0000259" key="7">
    <source>
        <dbReference type="Pfam" id="PF20684"/>
    </source>
</evidence>
<dbReference type="PANTHER" id="PTHR33048:SF166">
    <property type="entry name" value="PTH11-LIKE INTEGRAL MEMBRANE PROTEIN"/>
    <property type="match status" value="1"/>
</dbReference>
<feature type="transmembrane region" description="Helical" evidence="6">
    <location>
        <begin position="178"/>
        <end position="196"/>
    </location>
</feature>
<dbReference type="PANTHER" id="PTHR33048">
    <property type="entry name" value="PTH11-LIKE INTEGRAL MEMBRANE PROTEIN (AFU_ORTHOLOGUE AFUA_5G11245)"/>
    <property type="match status" value="1"/>
</dbReference>
<gene>
    <name evidence="8" type="ORF">BP5553_08632</name>
</gene>
<comment type="similarity">
    <text evidence="5">Belongs to the SAT4 family.</text>
</comment>
<sequence length="352" mass="39209">MDELNVELLVLWFLTGGAAAIMLLRLILKQYRRQPVSLGDYFTIGAIVSILLRGAVIHVAMVWGTNSFTPADRQTTTFTPAVIYQHEVGAKLTIVNRAFYAVYTWLQKCVIMCVLQHLLNGILFERVLKFYWATLGVTFLVVFIVTFTECHPFKLYYQVVPDPGTCAKGIIQLEVFSAFNIATDLMLIVLPLPQLIRMKRPLMDRLRLVGLFLVGLTIVAVTFTRLLLNVVLFHRSGQSHNVANVEIICAAFVANAPTIYGLLKMKGRKRGRAGAQYLPDSYIVSKSARGLGGNLSRSHDLGSDGFQSGDPVQSSVWVGKSRYGNESDEERMIELEDARPPNIHVTTTVSVT</sequence>
<feature type="transmembrane region" description="Helical" evidence="6">
    <location>
        <begin position="208"/>
        <end position="233"/>
    </location>
</feature>
<dbReference type="InterPro" id="IPR049326">
    <property type="entry name" value="Rhodopsin_dom_fungi"/>
</dbReference>
<feature type="transmembrane region" description="Helical" evidence="6">
    <location>
        <begin position="130"/>
        <end position="148"/>
    </location>
</feature>
<feature type="transmembrane region" description="Helical" evidence="6">
    <location>
        <begin position="245"/>
        <end position="263"/>
    </location>
</feature>
<dbReference type="Proteomes" id="UP000254866">
    <property type="component" value="Unassembled WGS sequence"/>
</dbReference>
<comment type="subcellular location">
    <subcellularLocation>
        <location evidence="1">Membrane</location>
        <topology evidence="1">Multi-pass membrane protein</topology>
    </subcellularLocation>
</comment>
<feature type="transmembrane region" description="Helical" evidence="6">
    <location>
        <begin position="98"/>
        <end position="118"/>
    </location>
</feature>
<feature type="domain" description="Rhodopsin" evidence="7">
    <location>
        <begin position="24"/>
        <end position="235"/>
    </location>
</feature>
<evidence type="ECO:0000256" key="1">
    <source>
        <dbReference type="ARBA" id="ARBA00004141"/>
    </source>
</evidence>
<keyword evidence="3 6" id="KW-1133">Transmembrane helix</keyword>
<keyword evidence="4 6" id="KW-0472">Membrane</keyword>
<feature type="transmembrane region" description="Helical" evidence="6">
    <location>
        <begin position="6"/>
        <end position="28"/>
    </location>
</feature>
<evidence type="ECO:0000256" key="6">
    <source>
        <dbReference type="SAM" id="Phobius"/>
    </source>
</evidence>
<feature type="transmembrane region" description="Helical" evidence="6">
    <location>
        <begin position="40"/>
        <end position="63"/>
    </location>
</feature>
<evidence type="ECO:0000313" key="8">
    <source>
        <dbReference type="EMBL" id="RDL33193.1"/>
    </source>
</evidence>
<dbReference type="AlphaFoldDB" id="A0A370TES9"/>
<dbReference type="GeneID" id="43601481"/>
<accession>A0A370TES9</accession>
<dbReference type="EMBL" id="NPIC01000009">
    <property type="protein sequence ID" value="RDL33193.1"/>
    <property type="molecule type" value="Genomic_DNA"/>
</dbReference>
<proteinExistence type="inferred from homology"/>
<organism evidence="8 9">
    <name type="scientific">Venustampulla echinocandica</name>
    <dbReference type="NCBI Taxonomy" id="2656787"/>
    <lineage>
        <taxon>Eukaryota</taxon>
        <taxon>Fungi</taxon>
        <taxon>Dikarya</taxon>
        <taxon>Ascomycota</taxon>
        <taxon>Pezizomycotina</taxon>
        <taxon>Leotiomycetes</taxon>
        <taxon>Helotiales</taxon>
        <taxon>Pleuroascaceae</taxon>
        <taxon>Venustampulla</taxon>
    </lineage>
</organism>
<keyword evidence="2 6" id="KW-0812">Transmembrane</keyword>
<dbReference type="RefSeq" id="XP_031866686.1">
    <property type="nucleotide sequence ID" value="XM_032017255.1"/>
</dbReference>
<protein>
    <recommendedName>
        <fullName evidence="7">Rhodopsin domain-containing protein</fullName>
    </recommendedName>
</protein>
<evidence type="ECO:0000256" key="5">
    <source>
        <dbReference type="ARBA" id="ARBA00038359"/>
    </source>
</evidence>
<evidence type="ECO:0000256" key="4">
    <source>
        <dbReference type="ARBA" id="ARBA00023136"/>
    </source>
</evidence>
<dbReference type="GO" id="GO:0016020">
    <property type="term" value="C:membrane"/>
    <property type="evidence" value="ECO:0007669"/>
    <property type="project" value="UniProtKB-SubCell"/>
</dbReference>
<evidence type="ECO:0000313" key="9">
    <source>
        <dbReference type="Proteomes" id="UP000254866"/>
    </source>
</evidence>
<dbReference type="InterPro" id="IPR052337">
    <property type="entry name" value="SAT4-like"/>
</dbReference>
<name>A0A370TES9_9HELO</name>
<evidence type="ECO:0000256" key="3">
    <source>
        <dbReference type="ARBA" id="ARBA00022989"/>
    </source>
</evidence>
<comment type="caution">
    <text evidence="8">The sequence shown here is derived from an EMBL/GenBank/DDBJ whole genome shotgun (WGS) entry which is preliminary data.</text>
</comment>
<keyword evidence="9" id="KW-1185">Reference proteome</keyword>
<dbReference type="Pfam" id="PF20684">
    <property type="entry name" value="Fung_rhodopsin"/>
    <property type="match status" value="1"/>
</dbReference>
<dbReference type="OrthoDB" id="3903189at2759"/>